<evidence type="ECO:0000256" key="1">
    <source>
        <dbReference type="ARBA" id="ARBA00004496"/>
    </source>
</evidence>
<evidence type="ECO:0000256" key="2">
    <source>
        <dbReference type="ARBA" id="ARBA00006057"/>
    </source>
</evidence>
<evidence type="ECO:0000256" key="10">
    <source>
        <dbReference type="RuleBase" id="RU363005"/>
    </source>
</evidence>
<dbReference type="GO" id="GO:0017148">
    <property type="term" value="P:negative regulation of translation"/>
    <property type="evidence" value="ECO:0007669"/>
    <property type="project" value="UniProtKB-UniRule"/>
</dbReference>
<dbReference type="GO" id="GO:0005737">
    <property type="term" value="C:cytoplasm"/>
    <property type="evidence" value="ECO:0007669"/>
    <property type="project" value="UniProtKB-SubCell"/>
</dbReference>
<evidence type="ECO:0000256" key="8">
    <source>
        <dbReference type="ARBA" id="ARBA00022917"/>
    </source>
</evidence>
<dbReference type="eggNOG" id="ENOG502S2E7">
    <property type="taxonomic scope" value="Eukaryota"/>
</dbReference>
<evidence type="ECO:0000256" key="6">
    <source>
        <dbReference type="ARBA" id="ARBA00022553"/>
    </source>
</evidence>
<comment type="similarity">
    <text evidence="2 10">Belongs to the CAF20 family.</text>
</comment>
<dbReference type="GO" id="GO:0008190">
    <property type="term" value="F:eukaryotic initiation factor 4E binding"/>
    <property type="evidence" value="ECO:0007669"/>
    <property type="project" value="InterPro"/>
</dbReference>
<dbReference type="EMBL" id="CAIF01000011">
    <property type="protein sequence ID" value="CCH41028.1"/>
    <property type="molecule type" value="Genomic_DNA"/>
</dbReference>
<reference evidence="12 13" key="1">
    <citation type="journal article" date="2012" name="Eukaryot. Cell">
        <title>Draft genome sequence of Wickerhamomyces ciferrii NRRL Y-1031 F-60-10.</title>
        <authorList>
            <person name="Schneider J."/>
            <person name="Andrea H."/>
            <person name="Blom J."/>
            <person name="Jaenicke S."/>
            <person name="Ruckert C."/>
            <person name="Schorsch C."/>
            <person name="Szczepanowski R."/>
            <person name="Farwick M."/>
            <person name="Goesmann A."/>
            <person name="Puhler A."/>
            <person name="Schaffer S."/>
            <person name="Tauch A."/>
            <person name="Kohler T."/>
            <person name="Brinkrolf K."/>
        </authorList>
    </citation>
    <scope>NUCLEOTIDE SEQUENCE [LARGE SCALE GENOMIC DNA]</scope>
    <source>
        <strain evidence="13">ATCC 14091 / BCRC 22168 / CBS 111 / JCM 3599 / NBRC 0793 / NRRL Y-1031 F-60-10</strain>
    </source>
</reference>
<accession>K0KIN8</accession>
<dbReference type="STRING" id="1206466.K0KIN8"/>
<evidence type="ECO:0000256" key="4">
    <source>
        <dbReference type="ARBA" id="ARBA00022490"/>
    </source>
</evidence>
<keyword evidence="13" id="KW-1185">Reference proteome</keyword>
<evidence type="ECO:0000256" key="7">
    <source>
        <dbReference type="ARBA" id="ARBA00022845"/>
    </source>
</evidence>
<dbReference type="Proteomes" id="UP000009328">
    <property type="component" value="Unassembled WGS sequence"/>
</dbReference>
<evidence type="ECO:0000256" key="9">
    <source>
        <dbReference type="ARBA" id="ARBA00023193"/>
    </source>
</evidence>
<feature type="compositionally biased region" description="Basic residues" evidence="11">
    <location>
        <begin position="50"/>
        <end position="69"/>
    </location>
</feature>
<feature type="compositionally biased region" description="Basic and acidic residues" evidence="11">
    <location>
        <begin position="84"/>
        <end position="107"/>
    </location>
</feature>
<proteinExistence type="inferred from homology"/>
<keyword evidence="4 10" id="KW-0963">Cytoplasm</keyword>
<keyword evidence="8 10" id="KW-0648">Protein biosynthesis</keyword>
<keyword evidence="6" id="KW-0597">Phosphoprotein</keyword>
<comment type="caution">
    <text evidence="12">The sequence shown here is derived from an EMBL/GenBank/DDBJ whole genome shotgun (WGS) entry which is preliminary data.</text>
</comment>
<protein>
    <recommendedName>
        <fullName evidence="3 10">Cap-associated protein CAF20</fullName>
    </recommendedName>
</protein>
<dbReference type="InParanoid" id="K0KIN8"/>
<keyword evidence="7 10" id="KW-0810">Translation regulation</keyword>
<name>K0KIN8_WICCF</name>
<feature type="compositionally biased region" description="Polar residues" evidence="11">
    <location>
        <begin position="108"/>
        <end position="124"/>
    </location>
</feature>
<dbReference type="HOGENOM" id="CLU_128343_0_0_1"/>
<dbReference type="AlphaFoldDB" id="K0KIN8"/>
<evidence type="ECO:0000256" key="3">
    <source>
        <dbReference type="ARBA" id="ARBA00020270"/>
    </source>
</evidence>
<organism evidence="12 13">
    <name type="scientific">Wickerhamomyces ciferrii (strain ATCC 14091 / BCRC 22168 / CBS 111 / JCM 3599 / NBRC 0793 / NRRL Y-1031 F-60-10)</name>
    <name type="common">Yeast</name>
    <name type="synonym">Pichia ciferrii</name>
    <dbReference type="NCBI Taxonomy" id="1206466"/>
    <lineage>
        <taxon>Eukaryota</taxon>
        <taxon>Fungi</taxon>
        <taxon>Dikarya</taxon>
        <taxon>Ascomycota</taxon>
        <taxon>Saccharomycotina</taxon>
        <taxon>Saccharomycetes</taxon>
        <taxon>Phaffomycetales</taxon>
        <taxon>Wickerhamomycetaceae</taxon>
        <taxon>Wickerhamomyces</taxon>
    </lineage>
</organism>
<feature type="region of interest" description="Disordered" evidence="11">
    <location>
        <begin position="33"/>
        <end position="131"/>
    </location>
</feature>
<dbReference type="InterPro" id="IPR031456">
    <property type="entry name" value="Caf20"/>
</dbReference>
<dbReference type="FunCoup" id="K0KIN8">
    <property type="interactions" value="364"/>
</dbReference>
<comment type="subcellular location">
    <subcellularLocation>
        <location evidence="1 10">Cytoplasm</location>
    </subcellularLocation>
</comment>
<keyword evidence="9 10" id="KW-0652">Protein synthesis inhibitor</keyword>
<evidence type="ECO:0000313" key="12">
    <source>
        <dbReference type="EMBL" id="CCH41028.1"/>
    </source>
</evidence>
<gene>
    <name evidence="12" type="ORF">BN7_565</name>
</gene>
<evidence type="ECO:0000313" key="13">
    <source>
        <dbReference type="Proteomes" id="UP000009328"/>
    </source>
</evidence>
<dbReference type="GO" id="GO:0003743">
    <property type="term" value="F:translation initiation factor activity"/>
    <property type="evidence" value="ECO:0007669"/>
    <property type="project" value="UniProtKB-KW"/>
</dbReference>
<sequence>MAKYEIEQLIQLRETAYVPTSVDFAEFTKSILEERERQAQQEEESGFTGGRRRSSIGIRPKFKTNRPKRAPAPQPDADGWVTLDNHRKSASGEEAANEKQKFKDSLKSDTTQVKVRPNNKNLGSSKPVDSRDIIADQQKSTFNAFAALGDESDEESEEDDE</sequence>
<evidence type="ECO:0000256" key="11">
    <source>
        <dbReference type="SAM" id="MobiDB-lite"/>
    </source>
</evidence>
<evidence type="ECO:0000256" key="5">
    <source>
        <dbReference type="ARBA" id="ARBA00022540"/>
    </source>
</evidence>
<dbReference type="Pfam" id="PF17052">
    <property type="entry name" value="CAF20"/>
    <property type="match status" value="1"/>
</dbReference>
<comment type="function">
    <text evidence="10">Acts as an inhibitor of cap-dependent translation. Competes with eIF4G1 and EAP1 for binding to eIF4E and interferes with the formation of the eIF4F complex, inhibiting translation and stabilizing mRNA.</text>
</comment>
<keyword evidence="5 10" id="KW-0396">Initiation factor</keyword>